<dbReference type="PROSITE" id="PS51318">
    <property type="entry name" value="TAT"/>
    <property type="match status" value="1"/>
</dbReference>
<dbReference type="Proteomes" id="UP000281564">
    <property type="component" value="Unassembled WGS sequence"/>
</dbReference>
<feature type="compositionally biased region" description="Low complexity" evidence="1">
    <location>
        <begin position="60"/>
        <end position="70"/>
    </location>
</feature>
<evidence type="ECO:0000256" key="1">
    <source>
        <dbReference type="SAM" id="MobiDB-lite"/>
    </source>
</evidence>
<evidence type="ECO:0000313" key="2">
    <source>
        <dbReference type="EMBL" id="RJX48250.1"/>
    </source>
</evidence>
<evidence type="ECO:0000313" key="3">
    <source>
        <dbReference type="Proteomes" id="UP000281564"/>
    </source>
</evidence>
<proteinExistence type="predicted"/>
<dbReference type="InterPro" id="IPR045396">
    <property type="entry name" value="DUF6517"/>
</dbReference>
<dbReference type="AlphaFoldDB" id="A0A3A6PXV7"/>
<name>A0A3A6PXV7_9EURY</name>
<feature type="region of interest" description="Disordered" evidence="1">
    <location>
        <begin position="47"/>
        <end position="72"/>
    </location>
</feature>
<feature type="compositionally biased region" description="Polar residues" evidence="1">
    <location>
        <begin position="47"/>
        <end position="59"/>
    </location>
</feature>
<dbReference type="RefSeq" id="WP_120085832.1">
    <property type="nucleotide sequence ID" value="NZ_QMDW01000023.1"/>
</dbReference>
<dbReference type="OrthoDB" id="205286at2157"/>
<reference evidence="2 3" key="1">
    <citation type="submission" date="2018-06" db="EMBL/GenBank/DDBJ databases">
        <title>Halonotius sp. F13-13 a new haloarchaeeon isolated from a solar saltern from Isla Cristina, Huelva, Spain.</title>
        <authorList>
            <person name="Duran-Viseras A."/>
            <person name="Sanchez-Porro C."/>
            <person name="Ventosa A."/>
        </authorList>
    </citation>
    <scope>NUCLEOTIDE SEQUENCE [LARGE SCALE GENOMIC DNA]</scope>
    <source>
        <strain evidence="2 3">CECT 7525</strain>
    </source>
</reference>
<gene>
    <name evidence="2" type="ORF">DP106_12625</name>
</gene>
<keyword evidence="3" id="KW-1185">Reference proteome</keyword>
<sequence>MDSTRRRLLAGSGTLSLASLAGCSALDFALGNGPLSAEADRAIVAESTLSENPYSESQQTTETTTRTFETAGQRREIEVTNKISEYDRGFSILGQEYRWATFTVLSTPKVELLSESFNPVADMSTDDLVAMIQDRYDQLGNVERNSIRSVDHLGDAIEVVRYRAEGRFTKAGIKLDLTLHTTDAVPVGEDFVVCFGVHPRRIDDTDAINALLGGVEHTA</sequence>
<dbReference type="Pfam" id="PF20127">
    <property type="entry name" value="DUF6517"/>
    <property type="match status" value="1"/>
</dbReference>
<dbReference type="EMBL" id="QMDW01000023">
    <property type="protein sequence ID" value="RJX48250.1"/>
    <property type="molecule type" value="Genomic_DNA"/>
</dbReference>
<organism evidence="2 3">
    <name type="scientific">Halonotius pteroides</name>
    <dbReference type="NCBI Taxonomy" id="268735"/>
    <lineage>
        <taxon>Archaea</taxon>
        <taxon>Methanobacteriati</taxon>
        <taxon>Methanobacteriota</taxon>
        <taxon>Stenosarchaea group</taxon>
        <taxon>Halobacteria</taxon>
        <taxon>Halobacteriales</taxon>
        <taxon>Haloferacaceae</taxon>
        <taxon>Halonotius</taxon>
    </lineage>
</organism>
<dbReference type="PROSITE" id="PS51257">
    <property type="entry name" value="PROKAR_LIPOPROTEIN"/>
    <property type="match status" value="1"/>
</dbReference>
<accession>A0A3A6PXV7</accession>
<protein>
    <submittedName>
        <fullName evidence="2">Uncharacterized protein</fullName>
    </submittedName>
</protein>
<dbReference type="InterPro" id="IPR006311">
    <property type="entry name" value="TAT_signal"/>
</dbReference>
<comment type="caution">
    <text evidence="2">The sequence shown here is derived from an EMBL/GenBank/DDBJ whole genome shotgun (WGS) entry which is preliminary data.</text>
</comment>